<proteinExistence type="predicted"/>
<comment type="caution">
    <text evidence="1">The sequence shown here is derived from an EMBL/GenBank/DDBJ whole genome shotgun (WGS) entry which is preliminary data.</text>
</comment>
<name>A0A5B7JRM7_PORTR</name>
<gene>
    <name evidence="1" type="ORF">E2C01_090921</name>
</gene>
<accession>A0A5B7JRM7</accession>
<evidence type="ECO:0000313" key="2">
    <source>
        <dbReference type="Proteomes" id="UP000324222"/>
    </source>
</evidence>
<sequence length="130" mass="15418">MPRTRNHDKFSNREPWQNLLTQMYFKYCKSWRTTVARRQLSDVRRKNNTDVRKKNVGGRRMNGENHKGERSSSSCWKAVATHLPTCCSVPHLHLALYLRRRSQLGWYTLQIQRQSSIPHPIFSLMLPPKL</sequence>
<dbReference type="EMBL" id="VSRR010103232">
    <property type="protein sequence ID" value="MPC95698.1"/>
    <property type="molecule type" value="Genomic_DNA"/>
</dbReference>
<dbReference type="Proteomes" id="UP000324222">
    <property type="component" value="Unassembled WGS sequence"/>
</dbReference>
<reference evidence="1 2" key="1">
    <citation type="submission" date="2019-05" db="EMBL/GenBank/DDBJ databases">
        <title>Another draft genome of Portunus trituberculatus and its Hox gene families provides insights of decapod evolution.</title>
        <authorList>
            <person name="Jeong J.-H."/>
            <person name="Song I."/>
            <person name="Kim S."/>
            <person name="Choi T."/>
            <person name="Kim D."/>
            <person name="Ryu S."/>
            <person name="Kim W."/>
        </authorList>
    </citation>
    <scope>NUCLEOTIDE SEQUENCE [LARGE SCALE GENOMIC DNA]</scope>
    <source>
        <tissue evidence="1">Muscle</tissue>
    </source>
</reference>
<evidence type="ECO:0000313" key="1">
    <source>
        <dbReference type="EMBL" id="MPC95698.1"/>
    </source>
</evidence>
<organism evidence="1 2">
    <name type="scientific">Portunus trituberculatus</name>
    <name type="common">Swimming crab</name>
    <name type="synonym">Neptunus trituberculatus</name>
    <dbReference type="NCBI Taxonomy" id="210409"/>
    <lineage>
        <taxon>Eukaryota</taxon>
        <taxon>Metazoa</taxon>
        <taxon>Ecdysozoa</taxon>
        <taxon>Arthropoda</taxon>
        <taxon>Crustacea</taxon>
        <taxon>Multicrustacea</taxon>
        <taxon>Malacostraca</taxon>
        <taxon>Eumalacostraca</taxon>
        <taxon>Eucarida</taxon>
        <taxon>Decapoda</taxon>
        <taxon>Pleocyemata</taxon>
        <taxon>Brachyura</taxon>
        <taxon>Eubrachyura</taxon>
        <taxon>Portunoidea</taxon>
        <taxon>Portunidae</taxon>
        <taxon>Portuninae</taxon>
        <taxon>Portunus</taxon>
    </lineage>
</organism>
<keyword evidence="2" id="KW-1185">Reference proteome</keyword>
<dbReference type="AlphaFoldDB" id="A0A5B7JRM7"/>
<protein>
    <submittedName>
        <fullName evidence="1">Uncharacterized protein</fullName>
    </submittedName>
</protein>